<accession>A0A855Y1J0</accession>
<gene>
    <name evidence="2" type="ORF">DET54_11022</name>
    <name evidence="1" type="ORF">DET56_101457</name>
</gene>
<comment type="caution">
    <text evidence="1">The sequence shown here is derived from an EMBL/GenBank/DDBJ whole genome shotgun (WGS) entry which is preliminary data.</text>
</comment>
<sequence length="56" mass="6093">MGNDNGMDAYRISSKEMKVNKSGTAKVNSLSSLALLQEMAGFFDFQNGDEIHGHIS</sequence>
<evidence type="ECO:0000313" key="2">
    <source>
        <dbReference type="EMBL" id="RAI92316.1"/>
    </source>
</evidence>
<name>A0A855Y1J0_9BACL</name>
<organism evidence="1 3">
    <name type="scientific">Paenibacillus pabuli</name>
    <dbReference type="NCBI Taxonomy" id="1472"/>
    <lineage>
        <taxon>Bacteria</taxon>
        <taxon>Bacillati</taxon>
        <taxon>Bacillota</taxon>
        <taxon>Bacilli</taxon>
        <taxon>Bacillales</taxon>
        <taxon>Paenibacillaceae</taxon>
        <taxon>Paenibacillus</taxon>
    </lineage>
</organism>
<evidence type="ECO:0000313" key="3">
    <source>
        <dbReference type="Proteomes" id="UP000247078"/>
    </source>
</evidence>
<evidence type="ECO:0000313" key="4">
    <source>
        <dbReference type="Proteomes" id="UP000248827"/>
    </source>
</evidence>
<proteinExistence type="predicted"/>
<dbReference type="Proteomes" id="UP000248827">
    <property type="component" value="Unassembled WGS sequence"/>
</dbReference>
<dbReference type="Proteomes" id="UP000247078">
    <property type="component" value="Unassembled WGS sequence"/>
</dbReference>
<evidence type="ECO:0000313" key="1">
    <source>
        <dbReference type="EMBL" id="PWW45255.1"/>
    </source>
</evidence>
<dbReference type="AlphaFoldDB" id="A0A855Y1J0"/>
<keyword evidence="4" id="KW-1185">Reference proteome</keyword>
<protein>
    <submittedName>
        <fullName evidence="1">Uncharacterized protein</fullName>
    </submittedName>
</protein>
<dbReference type="EMBL" id="QGTZ01000001">
    <property type="protein sequence ID" value="PWW45255.1"/>
    <property type="molecule type" value="Genomic_DNA"/>
</dbReference>
<reference evidence="1 3" key="1">
    <citation type="submission" date="2018-05" db="EMBL/GenBank/DDBJ databases">
        <title>Freshwater and sediment microbial communities from various areas in North America, analyzing microbe dynamics in response to fracking.</title>
        <authorList>
            <person name="Lamendella R."/>
        </authorList>
    </citation>
    <scope>NUCLEOTIDE SEQUENCE [LARGE SCALE GENOMIC DNA]</scope>
    <source>
        <strain evidence="1 3">DB-3</strain>
        <strain evidence="2 4">NG-13</strain>
    </source>
</reference>
<dbReference type="EMBL" id="QLLI01000010">
    <property type="protein sequence ID" value="RAI92316.1"/>
    <property type="molecule type" value="Genomic_DNA"/>
</dbReference>